<organism evidence="2 3">
    <name type="scientific">Thermophagus xiamenensis</name>
    <dbReference type="NCBI Taxonomy" id="385682"/>
    <lineage>
        <taxon>Bacteria</taxon>
        <taxon>Pseudomonadati</taxon>
        <taxon>Bacteroidota</taxon>
        <taxon>Bacteroidia</taxon>
        <taxon>Marinilabiliales</taxon>
        <taxon>Marinilabiliaceae</taxon>
        <taxon>Thermophagus</taxon>
    </lineage>
</organism>
<dbReference type="RefSeq" id="WP_010526568.1">
    <property type="nucleotide sequence ID" value="NZ_AFSL01000012.1"/>
</dbReference>
<name>A0A1I2DU83_9BACT</name>
<evidence type="ECO:0000256" key="1">
    <source>
        <dbReference type="SAM" id="Phobius"/>
    </source>
</evidence>
<accession>A0A1I2DU83</accession>
<feature type="transmembrane region" description="Helical" evidence="1">
    <location>
        <begin position="115"/>
        <end position="135"/>
    </location>
</feature>
<dbReference type="EMBL" id="FONA01000020">
    <property type="protein sequence ID" value="SFE84264.1"/>
    <property type="molecule type" value="Genomic_DNA"/>
</dbReference>
<keyword evidence="1" id="KW-0472">Membrane</keyword>
<evidence type="ECO:0000313" key="2">
    <source>
        <dbReference type="EMBL" id="SFE84264.1"/>
    </source>
</evidence>
<dbReference type="OrthoDB" id="1004635at2"/>
<dbReference type="eggNOG" id="ENOG502ZP1V">
    <property type="taxonomic scope" value="Bacteria"/>
</dbReference>
<dbReference type="InParanoid" id="A0A1I2DU83"/>
<keyword evidence="1" id="KW-0812">Transmembrane</keyword>
<evidence type="ECO:0000313" key="3">
    <source>
        <dbReference type="Proteomes" id="UP000181976"/>
    </source>
</evidence>
<reference evidence="2 3" key="1">
    <citation type="submission" date="2016-10" db="EMBL/GenBank/DDBJ databases">
        <authorList>
            <person name="de Groot N.N."/>
        </authorList>
    </citation>
    <scope>NUCLEOTIDE SEQUENCE [LARGE SCALE GENOMIC DNA]</scope>
    <source>
        <strain evidence="2 3">DSM 19012</strain>
    </source>
</reference>
<keyword evidence="1" id="KW-1133">Transmembrane helix</keyword>
<dbReference type="Proteomes" id="UP000181976">
    <property type="component" value="Unassembled WGS sequence"/>
</dbReference>
<protein>
    <recommendedName>
        <fullName evidence="4">ECF transporter S component</fullName>
    </recommendedName>
</protein>
<keyword evidence="3" id="KW-1185">Reference proteome</keyword>
<feature type="transmembrane region" description="Helical" evidence="1">
    <location>
        <begin position="20"/>
        <end position="51"/>
    </location>
</feature>
<feature type="transmembrane region" description="Helical" evidence="1">
    <location>
        <begin position="63"/>
        <end position="83"/>
    </location>
</feature>
<sequence>MEATTVKLYSLEYKDAKTYWVTSLFVAGNIIFPQVCHLVNLGPVLLPIYFFTLIGAYKYGWKAGVLTALLSPAINSLLFGMPLTAALPAIMMKSVLLAISAGFAAYYFKKVSVPILLGVVFISQMIGTLFEWAMIKDFFLAIQDFRLGIPGMAFQIFGGFLMIRFILQK</sequence>
<dbReference type="AlphaFoldDB" id="A0A1I2DU83"/>
<feature type="transmembrane region" description="Helical" evidence="1">
    <location>
        <begin position="89"/>
        <end position="108"/>
    </location>
</feature>
<evidence type="ECO:0008006" key="4">
    <source>
        <dbReference type="Google" id="ProtNLM"/>
    </source>
</evidence>
<gene>
    <name evidence="2" type="ORF">SAMN05444380_12033</name>
</gene>
<proteinExistence type="predicted"/>
<feature type="transmembrane region" description="Helical" evidence="1">
    <location>
        <begin position="147"/>
        <end position="167"/>
    </location>
</feature>